<dbReference type="RefSeq" id="WP_016181609.1">
    <property type="nucleotide sequence ID" value="NZ_KE136367.1"/>
</dbReference>
<comment type="similarity">
    <text evidence="1">Belongs to the ROK (NagC/XylR) family.</text>
</comment>
<dbReference type="AlphaFoldDB" id="A0AAV3IU16"/>
<dbReference type="Pfam" id="PF00480">
    <property type="entry name" value="ROK"/>
    <property type="match status" value="1"/>
</dbReference>
<comment type="caution">
    <text evidence="3">The sequence shown here is derived from an EMBL/GenBank/DDBJ whole genome shotgun (WGS) entry which is preliminary data.</text>
</comment>
<keyword evidence="4" id="KW-1185">Reference proteome</keyword>
<dbReference type="CDD" id="cd24152">
    <property type="entry name" value="ASKHA_NBD_ROK-like"/>
    <property type="match status" value="1"/>
</dbReference>
<reference evidence="3 5" key="2">
    <citation type="submission" date="2013-03" db="EMBL/GenBank/DDBJ databases">
        <title>The Genome Sequence of Enterococcus avium ATCC_14025 (PacBio/Illumina hybrid assembly).</title>
        <authorList>
            <consortium name="The Broad Institute Genomics Platform"/>
            <consortium name="The Broad Institute Genome Sequencing Center for Infectious Disease"/>
            <person name="Earl A."/>
            <person name="Russ C."/>
            <person name="Gilmore M."/>
            <person name="Surin D."/>
            <person name="Walker B."/>
            <person name="Young S."/>
            <person name="Zeng Q."/>
            <person name="Gargeya S."/>
            <person name="Fitzgerald M."/>
            <person name="Haas B."/>
            <person name="Abouelleil A."/>
            <person name="Allen A.W."/>
            <person name="Alvarado L."/>
            <person name="Arachchi H.M."/>
            <person name="Berlin A.M."/>
            <person name="Chapman S.B."/>
            <person name="Gainer-Dewar J."/>
            <person name="Goldberg J."/>
            <person name="Griggs A."/>
            <person name="Gujja S."/>
            <person name="Hansen M."/>
            <person name="Howarth C."/>
            <person name="Imamovic A."/>
            <person name="Ireland A."/>
            <person name="Larimer J."/>
            <person name="McCowan C."/>
            <person name="Murphy C."/>
            <person name="Pearson M."/>
            <person name="Poon T.W."/>
            <person name="Priest M."/>
            <person name="Roberts A."/>
            <person name="Saif S."/>
            <person name="Shea T."/>
            <person name="Sisk P."/>
            <person name="Sykes S."/>
            <person name="Wortman J."/>
            <person name="Nusbaum C."/>
            <person name="Birren B."/>
        </authorList>
    </citation>
    <scope>NUCLEOTIDE SEQUENCE [LARGE SCALE GENOMIC DNA]</scope>
    <source>
        <strain evidence="3 5">ATCC 14025</strain>
    </source>
</reference>
<evidence type="ECO:0008006" key="6">
    <source>
        <dbReference type="Google" id="ProtNLM"/>
    </source>
</evidence>
<protein>
    <recommendedName>
        <fullName evidence="6">ROK family protein</fullName>
    </recommendedName>
</protein>
<gene>
    <name evidence="3" type="ORF">I570_04324</name>
    <name evidence="2" type="ORF">OMU_03841</name>
</gene>
<evidence type="ECO:0000256" key="1">
    <source>
        <dbReference type="ARBA" id="ARBA00006479"/>
    </source>
</evidence>
<accession>A0AAV3IU16</accession>
<sequence>MNILSLDVGGTFIKWGVMNESVEILKQGKVVTPRTCLDDFLNSIKKIVELNQEFSIVGLSFSLPGTMDSSTGDITHGGSLRYLDGINFYDLLQNSFPMNIHVANDARCAALAEMQFGNLGNVKNGLAFILGTGVGGAIIINGEIYSGSNLYAGEFSLMVSSNLENGRRQFLGDELSVPSLVEKVKQQLNLEKLTGESMMEIVKSGNSEANKIYGEYINCVVNSLISLQFIFSPEKIVLGGGISQDDYFIESIIQNYAIFFKTIPLPKGLKHAEITRCRFANDANLIGAFINYQTKK</sequence>
<evidence type="ECO:0000313" key="4">
    <source>
        <dbReference type="Proteomes" id="UP000014104"/>
    </source>
</evidence>
<dbReference type="InterPro" id="IPR000600">
    <property type="entry name" value="ROK"/>
</dbReference>
<dbReference type="Proteomes" id="UP000014107">
    <property type="component" value="Unassembled WGS sequence"/>
</dbReference>
<proteinExistence type="inferred from homology"/>
<dbReference type="InterPro" id="IPR043129">
    <property type="entry name" value="ATPase_NBD"/>
</dbReference>
<dbReference type="EMBL" id="ASWL01000009">
    <property type="protein sequence ID" value="EOU15669.1"/>
    <property type="molecule type" value="Genomic_DNA"/>
</dbReference>
<evidence type="ECO:0000313" key="3">
    <source>
        <dbReference type="EMBL" id="EOU15669.1"/>
    </source>
</evidence>
<dbReference type="PANTHER" id="PTHR18964:SF170">
    <property type="entry name" value="SUGAR KINASE"/>
    <property type="match status" value="1"/>
</dbReference>
<evidence type="ECO:0000313" key="2">
    <source>
        <dbReference type="EMBL" id="EOT40685.1"/>
    </source>
</evidence>
<organism evidence="3 5">
    <name type="scientific">Enterococcus avium ATCC 14025</name>
    <dbReference type="NCBI Taxonomy" id="1140002"/>
    <lineage>
        <taxon>Bacteria</taxon>
        <taxon>Bacillati</taxon>
        <taxon>Bacillota</taxon>
        <taxon>Bacilli</taxon>
        <taxon>Lactobacillales</taxon>
        <taxon>Enterococcaceae</taxon>
        <taxon>Enterococcus</taxon>
    </lineage>
</organism>
<dbReference type="EMBL" id="AHYV01000040">
    <property type="protein sequence ID" value="EOT40685.1"/>
    <property type="molecule type" value="Genomic_DNA"/>
</dbReference>
<evidence type="ECO:0000313" key="5">
    <source>
        <dbReference type="Proteomes" id="UP000014107"/>
    </source>
</evidence>
<dbReference type="Proteomes" id="UP000014104">
    <property type="component" value="Unassembled WGS sequence"/>
</dbReference>
<dbReference type="SUPFAM" id="SSF53067">
    <property type="entry name" value="Actin-like ATPase domain"/>
    <property type="match status" value="1"/>
</dbReference>
<reference evidence="2 4" key="1">
    <citation type="submission" date="2013-03" db="EMBL/GenBank/DDBJ databases">
        <title>The Genome Sequence of Enterococcus avium ATCC_14025 (Illumina only assembly).</title>
        <authorList>
            <consortium name="The Broad Institute Genomics Platform"/>
            <consortium name="The Broad Institute Genome Sequencing Center for Infectious Disease"/>
            <person name="Earl A."/>
            <person name="Russ C."/>
            <person name="Gilmore M."/>
            <person name="Surin D."/>
            <person name="Walker B."/>
            <person name="Young S."/>
            <person name="Zeng Q."/>
            <person name="Gargeya S."/>
            <person name="Fitzgerald M."/>
            <person name="Haas B."/>
            <person name="Abouelleil A."/>
            <person name="Allen A.W."/>
            <person name="Alvarado L."/>
            <person name="Arachchi H.M."/>
            <person name="Berlin A.M."/>
            <person name="Chapman S.B."/>
            <person name="Gainer-Dewar J."/>
            <person name="Goldberg J."/>
            <person name="Griggs A."/>
            <person name="Gujja S."/>
            <person name="Hansen M."/>
            <person name="Howarth C."/>
            <person name="Imamovic A."/>
            <person name="Ireland A."/>
            <person name="Larimer J."/>
            <person name="McCowan C."/>
            <person name="Murphy C."/>
            <person name="Pearson M."/>
            <person name="Poon T.W."/>
            <person name="Priest M."/>
            <person name="Roberts A."/>
            <person name="Saif S."/>
            <person name="Shea T."/>
            <person name="Sisk P."/>
            <person name="Sykes S."/>
            <person name="Wortman J."/>
            <person name="Nusbaum C."/>
            <person name="Birren B."/>
        </authorList>
    </citation>
    <scope>NUCLEOTIDE SEQUENCE [LARGE SCALE GENOMIC DNA]</scope>
    <source>
        <strain evidence="2 4">ATCC 14025</strain>
    </source>
</reference>
<name>A0AAV3IU16_ENTAV</name>
<dbReference type="Gene3D" id="3.30.420.40">
    <property type="match status" value="2"/>
</dbReference>
<dbReference type="PANTHER" id="PTHR18964">
    <property type="entry name" value="ROK (REPRESSOR, ORF, KINASE) FAMILY"/>
    <property type="match status" value="1"/>
</dbReference>